<name>A0A1L7XN17_9HELO</name>
<dbReference type="AlphaFoldDB" id="A0A1L7XN17"/>
<evidence type="ECO:0000313" key="1">
    <source>
        <dbReference type="EMBL" id="CZR66404.1"/>
    </source>
</evidence>
<dbReference type="Proteomes" id="UP000184330">
    <property type="component" value="Unassembled WGS sequence"/>
</dbReference>
<dbReference type="PANTHER" id="PTHR28181:SF1">
    <property type="entry name" value="COLD TOLERANCE PROTEIN 1"/>
    <property type="match status" value="1"/>
</dbReference>
<accession>A0A1L7XN17</accession>
<dbReference type="PANTHER" id="PTHR28181">
    <property type="entry name" value="UPF0655 PROTEIN YCR015C"/>
    <property type="match status" value="1"/>
</dbReference>
<gene>
    <name evidence="1" type="ORF">PAC_16305</name>
</gene>
<sequence>MASAPSSLSCQAVRLHLNWDGTISLTGTLATVALIGYAKNSHKAMPPWSHFLETYMSNIVAHTALYEPRKEDRRALQEEFSWLESLTAIERATIAKDFSTRQETQLISGLKELLQRLHETGGYASSISVNWSGEFIRAFLRTTMAAEGWKSPSVAVYANEIISGGNGKMGRHFADDDRRIWTAGDKKRVLAETVKVQDQGVGGKNVYVGDSVTDLDCLLFVDIGICIRGESMDDG</sequence>
<keyword evidence="2" id="KW-1185">Reference proteome</keyword>
<dbReference type="InterPro" id="IPR023214">
    <property type="entry name" value="HAD_sf"/>
</dbReference>
<dbReference type="EMBL" id="FJOG01000037">
    <property type="protein sequence ID" value="CZR66404.1"/>
    <property type="molecule type" value="Genomic_DNA"/>
</dbReference>
<evidence type="ECO:0000313" key="2">
    <source>
        <dbReference type="Proteomes" id="UP000184330"/>
    </source>
</evidence>
<organism evidence="1 2">
    <name type="scientific">Phialocephala subalpina</name>
    <dbReference type="NCBI Taxonomy" id="576137"/>
    <lineage>
        <taxon>Eukaryota</taxon>
        <taxon>Fungi</taxon>
        <taxon>Dikarya</taxon>
        <taxon>Ascomycota</taxon>
        <taxon>Pezizomycotina</taxon>
        <taxon>Leotiomycetes</taxon>
        <taxon>Helotiales</taxon>
        <taxon>Mollisiaceae</taxon>
        <taxon>Phialocephala</taxon>
        <taxon>Phialocephala fortinii species complex</taxon>
    </lineage>
</organism>
<dbReference type="InterPro" id="IPR036412">
    <property type="entry name" value="HAD-like_sf"/>
</dbReference>
<protein>
    <submittedName>
        <fullName evidence="1">Uncharacterized protein</fullName>
    </submittedName>
</protein>
<reference evidence="1 2" key="1">
    <citation type="submission" date="2016-03" db="EMBL/GenBank/DDBJ databases">
        <authorList>
            <person name="Ploux O."/>
        </authorList>
    </citation>
    <scope>NUCLEOTIDE SEQUENCE [LARGE SCALE GENOMIC DNA]</scope>
    <source>
        <strain evidence="1 2">UAMH 11012</strain>
    </source>
</reference>
<proteinExistence type="predicted"/>
<dbReference type="SUPFAM" id="SSF56784">
    <property type="entry name" value="HAD-like"/>
    <property type="match status" value="1"/>
</dbReference>
<dbReference type="OrthoDB" id="10255128at2759"/>
<dbReference type="STRING" id="576137.A0A1L7XN17"/>
<dbReference type="InterPro" id="IPR050849">
    <property type="entry name" value="HAD-like_hydrolase_phosphatase"/>
</dbReference>
<dbReference type="Gene3D" id="3.40.50.1000">
    <property type="entry name" value="HAD superfamily/HAD-like"/>
    <property type="match status" value="1"/>
</dbReference>